<proteinExistence type="predicted"/>
<name>A0ACA9KKU6_9GLOM</name>
<dbReference type="Proteomes" id="UP000789702">
    <property type="component" value="Unassembled WGS sequence"/>
</dbReference>
<comment type="caution">
    <text evidence="1">The sequence shown here is derived from an EMBL/GenBank/DDBJ whole genome shotgun (WGS) entry which is preliminary data.</text>
</comment>
<dbReference type="EMBL" id="CAJVPU010001388">
    <property type="protein sequence ID" value="CAG8479328.1"/>
    <property type="molecule type" value="Genomic_DNA"/>
</dbReference>
<sequence>MTILDIAIRIRIIIDIVICMFCGSIRSIAISPAANPDCPD</sequence>
<organism evidence="1 2">
    <name type="scientific">Dentiscutata heterogama</name>
    <dbReference type="NCBI Taxonomy" id="1316150"/>
    <lineage>
        <taxon>Eukaryota</taxon>
        <taxon>Fungi</taxon>
        <taxon>Fungi incertae sedis</taxon>
        <taxon>Mucoromycota</taxon>
        <taxon>Glomeromycotina</taxon>
        <taxon>Glomeromycetes</taxon>
        <taxon>Diversisporales</taxon>
        <taxon>Gigasporaceae</taxon>
        <taxon>Dentiscutata</taxon>
    </lineage>
</organism>
<gene>
    <name evidence="1" type="ORF">DHETER_LOCUS2060</name>
</gene>
<evidence type="ECO:0000313" key="1">
    <source>
        <dbReference type="EMBL" id="CAG8479328.1"/>
    </source>
</evidence>
<evidence type="ECO:0000313" key="2">
    <source>
        <dbReference type="Proteomes" id="UP000789702"/>
    </source>
</evidence>
<protein>
    <submittedName>
        <fullName evidence="1">2965_t:CDS:1</fullName>
    </submittedName>
</protein>
<reference evidence="1" key="1">
    <citation type="submission" date="2021-06" db="EMBL/GenBank/DDBJ databases">
        <authorList>
            <person name="Kallberg Y."/>
            <person name="Tangrot J."/>
            <person name="Rosling A."/>
        </authorList>
    </citation>
    <scope>NUCLEOTIDE SEQUENCE</scope>
    <source>
        <strain evidence="1">IL203A</strain>
    </source>
</reference>
<accession>A0ACA9KKU6</accession>
<keyword evidence="2" id="KW-1185">Reference proteome</keyword>